<feature type="region of interest" description="Disordered" evidence="1">
    <location>
        <begin position="34"/>
        <end position="80"/>
    </location>
</feature>
<feature type="non-terminal residue" evidence="2">
    <location>
        <position position="1"/>
    </location>
</feature>
<protein>
    <submittedName>
        <fullName evidence="2">Uncharacterized protein</fullName>
    </submittedName>
</protein>
<reference evidence="2" key="1">
    <citation type="submission" date="2022-03" db="EMBL/GenBank/DDBJ databases">
        <authorList>
            <person name="Martin H S."/>
        </authorList>
    </citation>
    <scope>NUCLEOTIDE SEQUENCE</scope>
</reference>
<evidence type="ECO:0000313" key="3">
    <source>
        <dbReference type="Proteomes" id="UP000837857"/>
    </source>
</evidence>
<dbReference type="Proteomes" id="UP000837857">
    <property type="component" value="Chromosome 10"/>
</dbReference>
<proteinExistence type="predicted"/>
<evidence type="ECO:0000256" key="1">
    <source>
        <dbReference type="SAM" id="MobiDB-lite"/>
    </source>
</evidence>
<organism evidence="2 3">
    <name type="scientific">Iphiclides podalirius</name>
    <name type="common">scarce swallowtail</name>
    <dbReference type="NCBI Taxonomy" id="110791"/>
    <lineage>
        <taxon>Eukaryota</taxon>
        <taxon>Metazoa</taxon>
        <taxon>Ecdysozoa</taxon>
        <taxon>Arthropoda</taxon>
        <taxon>Hexapoda</taxon>
        <taxon>Insecta</taxon>
        <taxon>Pterygota</taxon>
        <taxon>Neoptera</taxon>
        <taxon>Endopterygota</taxon>
        <taxon>Lepidoptera</taxon>
        <taxon>Glossata</taxon>
        <taxon>Ditrysia</taxon>
        <taxon>Papilionoidea</taxon>
        <taxon>Papilionidae</taxon>
        <taxon>Papilioninae</taxon>
        <taxon>Iphiclides</taxon>
    </lineage>
</organism>
<evidence type="ECO:0000313" key="2">
    <source>
        <dbReference type="EMBL" id="CAH2038063.1"/>
    </source>
</evidence>
<dbReference type="EMBL" id="OW152822">
    <property type="protein sequence ID" value="CAH2038063.1"/>
    <property type="molecule type" value="Genomic_DNA"/>
</dbReference>
<keyword evidence="3" id="KW-1185">Reference proteome</keyword>
<sequence>MDFCNGSSEIRITFVDDDEDLECAAEVVILVQHRSQEASETTSPHFKSKPRKQTPHSRVETEESSRKSSPRQALLNTGQN</sequence>
<name>A0ABN8HWL3_9NEOP</name>
<gene>
    <name evidence="2" type="ORF">IPOD504_LOCUS1440</name>
</gene>
<accession>A0ABN8HWL3</accession>
<feature type="compositionally biased region" description="Polar residues" evidence="1">
    <location>
        <begin position="70"/>
        <end position="80"/>
    </location>
</feature>
<feature type="compositionally biased region" description="Basic residues" evidence="1">
    <location>
        <begin position="46"/>
        <end position="55"/>
    </location>
</feature>
<feature type="compositionally biased region" description="Basic and acidic residues" evidence="1">
    <location>
        <begin position="57"/>
        <end position="66"/>
    </location>
</feature>